<dbReference type="GO" id="GO:0005886">
    <property type="term" value="C:plasma membrane"/>
    <property type="evidence" value="ECO:0007669"/>
    <property type="project" value="UniProtKB-SubCell"/>
</dbReference>
<feature type="transmembrane region" description="Helical" evidence="1">
    <location>
        <begin position="440"/>
        <end position="460"/>
    </location>
</feature>
<keyword evidence="1" id="KW-0472">Membrane</keyword>
<comment type="pathway">
    <text evidence="1">Protein modification; protein glycosylation.</text>
</comment>
<comment type="caution">
    <text evidence="5">The sequence shown here is derived from an EMBL/GenBank/DDBJ whole genome shotgun (WGS) entry which is preliminary data.</text>
</comment>
<comment type="similarity">
    <text evidence="1">Belongs to the glycosyltransferase 39 family.</text>
</comment>
<feature type="transmembrane region" description="Helical" evidence="1">
    <location>
        <begin position="243"/>
        <end position="261"/>
    </location>
</feature>
<dbReference type="RefSeq" id="WP_203743136.1">
    <property type="nucleotide sequence ID" value="NZ_BAAAUC010000017.1"/>
</dbReference>
<feature type="transmembrane region" description="Helical" evidence="1">
    <location>
        <begin position="481"/>
        <end position="502"/>
    </location>
</feature>
<dbReference type="GO" id="GO:0004169">
    <property type="term" value="F:dolichyl-phosphate-mannose-protein mannosyltransferase activity"/>
    <property type="evidence" value="ECO:0007669"/>
    <property type="project" value="UniProtKB-UniRule"/>
</dbReference>
<evidence type="ECO:0000256" key="2">
    <source>
        <dbReference type="SAM" id="MobiDB-lite"/>
    </source>
</evidence>
<feature type="compositionally biased region" description="Basic and acidic residues" evidence="2">
    <location>
        <begin position="1"/>
        <end position="11"/>
    </location>
</feature>
<dbReference type="InterPro" id="IPR032421">
    <property type="entry name" value="PMT_4TMC"/>
</dbReference>
<dbReference type="AlphaFoldDB" id="A0A919IIH2"/>
<dbReference type="EMBL" id="BOMH01000033">
    <property type="protein sequence ID" value="GID66414.1"/>
    <property type="molecule type" value="Genomic_DNA"/>
</dbReference>
<accession>A0A919IIH2</accession>
<reference evidence="5" key="1">
    <citation type="submission" date="2021-01" db="EMBL/GenBank/DDBJ databases">
        <title>Whole genome shotgun sequence of Actinoplanes cyaneus NBRC 14990.</title>
        <authorList>
            <person name="Komaki H."/>
            <person name="Tamura T."/>
        </authorList>
    </citation>
    <scope>NUCLEOTIDE SEQUENCE</scope>
    <source>
        <strain evidence="5">NBRC 14990</strain>
    </source>
</reference>
<evidence type="ECO:0000313" key="6">
    <source>
        <dbReference type="Proteomes" id="UP000619479"/>
    </source>
</evidence>
<dbReference type="PANTHER" id="PTHR10050:SF46">
    <property type="entry name" value="PROTEIN O-MANNOSYL-TRANSFERASE 2"/>
    <property type="match status" value="1"/>
</dbReference>
<feature type="domain" description="Glycosyltransferase RgtA/B/C/D-like" evidence="3">
    <location>
        <begin position="105"/>
        <end position="211"/>
    </location>
</feature>
<feature type="region of interest" description="Disordered" evidence="2">
    <location>
        <begin position="1"/>
        <end position="21"/>
    </location>
</feature>
<evidence type="ECO:0000259" key="4">
    <source>
        <dbReference type="Pfam" id="PF16192"/>
    </source>
</evidence>
<feature type="transmembrane region" description="Helical" evidence="1">
    <location>
        <begin position="125"/>
        <end position="147"/>
    </location>
</feature>
<keyword evidence="1" id="KW-1133">Transmembrane helix</keyword>
<feature type="transmembrane region" description="Helical" evidence="1">
    <location>
        <begin position="177"/>
        <end position="195"/>
    </location>
</feature>
<dbReference type="Proteomes" id="UP000619479">
    <property type="component" value="Unassembled WGS sequence"/>
</dbReference>
<feature type="transmembrane region" description="Helical" evidence="1">
    <location>
        <begin position="281"/>
        <end position="304"/>
    </location>
</feature>
<evidence type="ECO:0000256" key="1">
    <source>
        <dbReference type="RuleBase" id="RU367007"/>
    </source>
</evidence>
<feature type="transmembrane region" description="Helical" evidence="1">
    <location>
        <begin position="415"/>
        <end position="434"/>
    </location>
</feature>
<name>A0A919IIH2_9ACTN</name>
<comment type="subcellular location">
    <subcellularLocation>
        <location evidence="1">Cell membrane</location>
    </subcellularLocation>
</comment>
<gene>
    <name evidence="5" type="ORF">Acy02nite_42950</name>
</gene>
<dbReference type="PANTHER" id="PTHR10050">
    <property type="entry name" value="DOLICHYL-PHOSPHATE-MANNOSE--PROTEIN MANNOSYLTRANSFERASE"/>
    <property type="match status" value="1"/>
</dbReference>
<dbReference type="Pfam" id="PF16192">
    <property type="entry name" value="PMT_4TMC"/>
    <property type="match status" value="1"/>
</dbReference>
<feature type="domain" description="Protein O-mannosyl-transferase C-terminal four TM" evidence="4">
    <location>
        <begin position="330"/>
        <end position="523"/>
    </location>
</feature>
<keyword evidence="1" id="KW-0328">Glycosyltransferase</keyword>
<sequence length="526" mass="59259">MTTATAEKDLPTADSPAGAESSRGVRVVPDLVRRRLSTLDNRLEPWSWLVTVVITVAAGILRLAGVDKPKGYIFDEVYYPTDAWDMLQHGVEWDEKNNGPAYVVHPPLGKWLIALGEKIFGNDELGWRFTAAVAGTLMIFVLIRVAYRMFRSTVLAGMAGLLMTLDGFQLVLSRTALLDIFIGLFVLLTFACLVLDRDHYRRRWRDALAAGFDPASTHKIPRIVPWWLLAAGVFFGLACGVKWSALFFAPFFAALVVAWRWQARRSARVRGPFVAGILGDFGYLILSFVLSFVFYLATWIGWFVTDDGYFRHDRQAHGLSEPPVLGALLNLMHYHSEAYHFHSGLTEKHTYQSWPWQWLLLGRPVAFYWNGSGNCGSSSCAAEILLLGTPLLWWSFLPALFALVWFGIARRDWRAFAIFTGAMASLLPWFYFAVKDGRTMFSFYLMPGLPFLILAVVYVLGAIMTPPEGMATGAARTDRQLIGVVVAATYMVLVALCFAYFYPVFVGKTMPYNDWSVRMWLGSRWI</sequence>
<keyword evidence="1" id="KW-0812">Transmembrane</keyword>
<evidence type="ECO:0000313" key="5">
    <source>
        <dbReference type="EMBL" id="GID66414.1"/>
    </source>
</evidence>
<dbReference type="Pfam" id="PF13231">
    <property type="entry name" value="PMT_2"/>
    <property type="match status" value="1"/>
</dbReference>
<feature type="transmembrane region" description="Helical" evidence="1">
    <location>
        <begin position="391"/>
        <end position="408"/>
    </location>
</feature>
<protein>
    <recommendedName>
        <fullName evidence="1">Polyprenol-phosphate-mannose--protein mannosyltransferase</fullName>
        <ecNumber evidence="1">2.4.1.-</ecNumber>
    </recommendedName>
</protein>
<feature type="transmembrane region" description="Helical" evidence="1">
    <location>
        <begin position="220"/>
        <end position="237"/>
    </location>
</feature>
<organism evidence="5 6">
    <name type="scientific">Actinoplanes cyaneus</name>
    <dbReference type="NCBI Taxonomy" id="52696"/>
    <lineage>
        <taxon>Bacteria</taxon>
        <taxon>Bacillati</taxon>
        <taxon>Actinomycetota</taxon>
        <taxon>Actinomycetes</taxon>
        <taxon>Micromonosporales</taxon>
        <taxon>Micromonosporaceae</taxon>
        <taxon>Actinoplanes</taxon>
    </lineage>
</organism>
<keyword evidence="1" id="KW-1003">Cell membrane</keyword>
<comment type="function">
    <text evidence="1">Protein O-mannosyltransferase that catalyzes the transfer of a single mannose residue from a polyprenol phospho-mannosyl lipidic donor to the hydroxyl group of selected serine and threonine residues in acceptor proteins.</text>
</comment>
<proteinExistence type="inferred from homology"/>
<dbReference type="InterPro" id="IPR027005">
    <property type="entry name" value="PMT-like"/>
</dbReference>
<dbReference type="InterPro" id="IPR038731">
    <property type="entry name" value="RgtA/B/C-like"/>
</dbReference>
<feature type="transmembrane region" description="Helical" evidence="1">
    <location>
        <begin position="154"/>
        <end position="171"/>
    </location>
</feature>
<keyword evidence="6" id="KW-1185">Reference proteome</keyword>
<keyword evidence="1" id="KW-0808">Transferase</keyword>
<feature type="transmembrane region" description="Helical" evidence="1">
    <location>
        <begin position="43"/>
        <end position="64"/>
    </location>
</feature>
<evidence type="ECO:0000259" key="3">
    <source>
        <dbReference type="Pfam" id="PF13231"/>
    </source>
</evidence>
<dbReference type="EC" id="2.4.1.-" evidence="1"/>